<name>A0A6A5QEN6_AMPQU</name>
<gene>
    <name evidence="1" type="ORF">BDU57DRAFT_522193</name>
</gene>
<evidence type="ECO:0000313" key="2">
    <source>
        <dbReference type="Proteomes" id="UP000800096"/>
    </source>
</evidence>
<reference evidence="1" key="1">
    <citation type="journal article" date="2020" name="Stud. Mycol.">
        <title>101 Dothideomycetes genomes: a test case for predicting lifestyles and emergence of pathogens.</title>
        <authorList>
            <person name="Haridas S."/>
            <person name="Albert R."/>
            <person name="Binder M."/>
            <person name="Bloem J."/>
            <person name="Labutti K."/>
            <person name="Salamov A."/>
            <person name="Andreopoulos B."/>
            <person name="Baker S."/>
            <person name="Barry K."/>
            <person name="Bills G."/>
            <person name="Bluhm B."/>
            <person name="Cannon C."/>
            <person name="Castanera R."/>
            <person name="Culley D."/>
            <person name="Daum C."/>
            <person name="Ezra D."/>
            <person name="Gonzalez J."/>
            <person name="Henrissat B."/>
            <person name="Kuo A."/>
            <person name="Liang C."/>
            <person name="Lipzen A."/>
            <person name="Lutzoni F."/>
            <person name="Magnuson J."/>
            <person name="Mondo S."/>
            <person name="Nolan M."/>
            <person name="Ohm R."/>
            <person name="Pangilinan J."/>
            <person name="Park H.-J."/>
            <person name="Ramirez L."/>
            <person name="Alfaro M."/>
            <person name="Sun H."/>
            <person name="Tritt A."/>
            <person name="Yoshinaga Y."/>
            <person name="Zwiers L.-H."/>
            <person name="Turgeon B."/>
            <person name="Goodwin S."/>
            <person name="Spatafora J."/>
            <person name="Crous P."/>
            <person name="Grigoriev I."/>
        </authorList>
    </citation>
    <scope>NUCLEOTIDE SEQUENCE</scope>
    <source>
        <strain evidence="1">HMLAC05119</strain>
    </source>
</reference>
<dbReference type="AlphaFoldDB" id="A0A6A5QEN6"/>
<keyword evidence="2" id="KW-1185">Reference proteome</keyword>
<dbReference type="Proteomes" id="UP000800096">
    <property type="component" value="Unassembled WGS sequence"/>
</dbReference>
<evidence type="ECO:0000313" key="1">
    <source>
        <dbReference type="EMBL" id="KAF1913338.1"/>
    </source>
</evidence>
<proteinExistence type="predicted"/>
<organism evidence="1 2">
    <name type="scientific">Ampelomyces quisqualis</name>
    <name type="common">Powdery mildew agent</name>
    <dbReference type="NCBI Taxonomy" id="50730"/>
    <lineage>
        <taxon>Eukaryota</taxon>
        <taxon>Fungi</taxon>
        <taxon>Dikarya</taxon>
        <taxon>Ascomycota</taxon>
        <taxon>Pezizomycotina</taxon>
        <taxon>Dothideomycetes</taxon>
        <taxon>Pleosporomycetidae</taxon>
        <taxon>Pleosporales</taxon>
        <taxon>Pleosporineae</taxon>
        <taxon>Phaeosphaeriaceae</taxon>
        <taxon>Ampelomyces</taxon>
    </lineage>
</organism>
<protein>
    <submittedName>
        <fullName evidence="1">Uncharacterized protein</fullName>
    </submittedName>
</protein>
<sequence length="127" mass="14130">MQPPPAQHHRFRRHILLRRRIINLPPLPRPCSGTLAGLYAGAGPYEVPCLSTGALRTLSGKCTVPRIHGDVLATKDSARWWAGLGRAVVAPPCDGWEDGRAEKPLMEELCYFAYTCFLTLDVEMRMS</sequence>
<dbReference type="EMBL" id="ML979139">
    <property type="protein sequence ID" value="KAF1913338.1"/>
    <property type="molecule type" value="Genomic_DNA"/>
</dbReference>
<accession>A0A6A5QEN6</accession>